<feature type="domain" description="Pseudouridine synthase I TruA alpha/beta" evidence="4">
    <location>
        <begin position="127"/>
        <end position="229"/>
    </location>
</feature>
<organism evidence="5">
    <name type="scientific">marine metagenome</name>
    <dbReference type="NCBI Taxonomy" id="408172"/>
    <lineage>
        <taxon>unclassified sequences</taxon>
        <taxon>metagenomes</taxon>
        <taxon>ecological metagenomes</taxon>
    </lineage>
</organism>
<evidence type="ECO:0000256" key="1">
    <source>
        <dbReference type="ARBA" id="ARBA00009375"/>
    </source>
</evidence>
<protein>
    <recommendedName>
        <fullName evidence="4">Pseudouridine synthase I TruA alpha/beta domain-containing protein</fullName>
    </recommendedName>
</protein>
<keyword evidence="3" id="KW-0413">Isomerase</keyword>
<evidence type="ECO:0000256" key="3">
    <source>
        <dbReference type="ARBA" id="ARBA00023235"/>
    </source>
</evidence>
<reference evidence="5" key="1">
    <citation type="submission" date="2018-05" db="EMBL/GenBank/DDBJ databases">
        <authorList>
            <person name="Lanie J.A."/>
            <person name="Ng W.-L."/>
            <person name="Kazmierczak K.M."/>
            <person name="Andrzejewski T.M."/>
            <person name="Davidsen T.M."/>
            <person name="Wayne K.J."/>
            <person name="Tettelin H."/>
            <person name="Glass J.I."/>
            <person name="Rusch D."/>
            <person name="Podicherti R."/>
            <person name="Tsui H.-C.T."/>
            <person name="Winkler M.E."/>
        </authorList>
    </citation>
    <scope>NUCLEOTIDE SEQUENCE</scope>
</reference>
<dbReference type="InterPro" id="IPR020094">
    <property type="entry name" value="TruA/RsuA/RluB/E/F_N"/>
</dbReference>
<proteinExistence type="inferred from homology"/>
<evidence type="ECO:0000259" key="4">
    <source>
        <dbReference type="Pfam" id="PF01416"/>
    </source>
</evidence>
<name>A0A382JI50_9ZZZZ</name>
<comment type="similarity">
    <text evidence="1">Belongs to the tRNA pseudouridine synthase TruA family.</text>
</comment>
<dbReference type="InterPro" id="IPR020103">
    <property type="entry name" value="PsdUridine_synth_cat_dom_sf"/>
</dbReference>
<dbReference type="PIRSF" id="PIRSF001430">
    <property type="entry name" value="tRNA_psdUrid_synth"/>
    <property type="match status" value="1"/>
</dbReference>
<dbReference type="Gene3D" id="3.30.70.580">
    <property type="entry name" value="Pseudouridine synthase I, catalytic domain, N-terminal subdomain"/>
    <property type="match status" value="1"/>
</dbReference>
<dbReference type="InterPro" id="IPR001406">
    <property type="entry name" value="PsdUridine_synth_TruA"/>
</dbReference>
<dbReference type="Pfam" id="PF01416">
    <property type="entry name" value="PseudoU_synth_1"/>
    <property type="match status" value="2"/>
</dbReference>
<sequence>VQKGQVTVQQRVEEAFQNLFPSVKRVHSSSRTDTGVHALGMVIHVDLPKTECQMDFYKLQMALNAFLPEDIRVVKAARAKNDFHARFDAKGKQYRYVIWNAPAMNPLLLGRAWHVPSPLDVERMKKAAKMFVGKKDFKSFATTREYEMETTVRRVTRCEVRKRGSEIIVIIDGEGFLYKMCRGIVGTLVRVGDGKLNQKNIHSIFRKRDRRVGGMNAPAGGLTLVKVNY</sequence>
<feature type="non-terminal residue" evidence="5">
    <location>
        <position position="1"/>
    </location>
</feature>
<dbReference type="SUPFAM" id="SSF55120">
    <property type="entry name" value="Pseudouridine synthase"/>
    <property type="match status" value="1"/>
</dbReference>
<feature type="domain" description="Pseudouridine synthase I TruA alpha/beta" evidence="4">
    <location>
        <begin position="4"/>
        <end position="88"/>
    </location>
</feature>
<dbReference type="PANTHER" id="PTHR11142:SF0">
    <property type="entry name" value="TRNA PSEUDOURIDINE SYNTHASE-LIKE 1"/>
    <property type="match status" value="1"/>
</dbReference>
<dbReference type="EMBL" id="UINC01074308">
    <property type="protein sequence ID" value="SVC11368.1"/>
    <property type="molecule type" value="Genomic_DNA"/>
</dbReference>
<dbReference type="CDD" id="cd02570">
    <property type="entry name" value="PseudoU_synth_EcTruA"/>
    <property type="match status" value="1"/>
</dbReference>
<gene>
    <name evidence="5" type="ORF">METZ01_LOCUS264222</name>
</gene>
<dbReference type="GO" id="GO:0031119">
    <property type="term" value="P:tRNA pseudouridine synthesis"/>
    <property type="evidence" value="ECO:0007669"/>
    <property type="project" value="TreeGrafter"/>
</dbReference>
<dbReference type="GO" id="GO:0003723">
    <property type="term" value="F:RNA binding"/>
    <property type="evidence" value="ECO:0007669"/>
    <property type="project" value="InterPro"/>
</dbReference>
<evidence type="ECO:0000256" key="2">
    <source>
        <dbReference type="ARBA" id="ARBA00022694"/>
    </source>
</evidence>
<accession>A0A382JI50</accession>
<dbReference type="NCBIfam" id="TIGR00071">
    <property type="entry name" value="hisT_truA"/>
    <property type="match status" value="1"/>
</dbReference>
<keyword evidence="2" id="KW-0819">tRNA processing</keyword>
<dbReference type="Gene3D" id="3.30.70.660">
    <property type="entry name" value="Pseudouridine synthase I, catalytic domain, C-terminal subdomain"/>
    <property type="match status" value="1"/>
</dbReference>
<dbReference type="HAMAP" id="MF_00171">
    <property type="entry name" value="TruA"/>
    <property type="match status" value="1"/>
</dbReference>
<dbReference type="InterPro" id="IPR020097">
    <property type="entry name" value="PsdUridine_synth_TruA_a/b_dom"/>
</dbReference>
<dbReference type="GO" id="GO:0009982">
    <property type="term" value="F:pseudouridine synthase activity"/>
    <property type="evidence" value="ECO:0007669"/>
    <property type="project" value="InterPro"/>
</dbReference>
<dbReference type="InterPro" id="IPR020095">
    <property type="entry name" value="PsdUridine_synth_TruA_C"/>
</dbReference>
<dbReference type="PANTHER" id="PTHR11142">
    <property type="entry name" value="PSEUDOURIDYLATE SYNTHASE"/>
    <property type="match status" value="1"/>
</dbReference>
<dbReference type="AlphaFoldDB" id="A0A382JI50"/>
<evidence type="ECO:0000313" key="5">
    <source>
        <dbReference type="EMBL" id="SVC11368.1"/>
    </source>
</evidence>